<keyword evidence="1" id="KW-0175">Coiled coil</keyword>
<dbReference type="SUPFAM" id="SSF53448">
    <property type="entry name" value="Nucleotide-diphospho-sugar transferases"/>
    <property type="match status" value="2"/>
</dbReference>
<evidence type="ECO:0000259" key="2">
    <source>
        <dbReference type="Pfam" id="PF00535"/>
    </source>
</evidence>
<dbReference type="Proteomes" id="UP001197795">
    <property type="component" value="Unassembled WGS sequence"/>
</dbReference>
<dbReference type="PANTHER" id="PTHR43179:SF7">
    <property type="entry name" value="RHAMNOSYLTRANSFERASE WBBL"/>
    <property type="match status" value="1"/>
</dbReference>
<accession>A0AAE3D720</accession>
<dbReference type="GO" id="GO:0016757">
    <property type="term" value="F:glycosyltransferase activity"/>
    <property type="evidence" value="ECO:0007669"/>
    <property type="project" value="UniProtKB-KW"/>
</dbReference>
<feature type="domain" description="Glycosyltransferase 2-like" evidence="2">
    <location>
        <begin position="462"/>
        <end position="556"/>
    </location>
</feature>
<reference evidence="3 4" key="1">
    <citation type="submission" date="2021-10" db="EMBL/GenBank/DDBJ databases">
        <title>Anaerobic single-cell dispensing facilitates the cultivation of human gut bacteria.</title>
        <authorList>
            <person name="Afrizal A."/>
        </authorList>
    </citation>
    <scope>NUCLEOTIDE SEQUENCE [LARGE SCALE GENOMIC DNA]</scope>
    <source>
        <strain evidence="3 4">CLA-AA-H273</strain>
    </source>
</reference>
<feature type="coiled-coil region" evidence="1">
    <location>
        <begin position="14"/>
        <end position="48"/>
    </location>
</feature>
<keyword evidence="4" id="KW-1185">Reference proteome</keyword>
<protein>
    <submittedName>
        <fullName evidence="3">Glycosyltransferase family 2 protein</fullName>
    </submittedName>
</protein>
<dbReference type="InterPro" id="IPR001173">
    <property type="entry name" value="Glyco_trans_2-like"/>
</dbReference>
<feature type="domain" description="Glycosyltransferase 2-like" evidence="2">
    <location>
        <begin position="123"/>
        <end position="283"/>
    </location>
</feature>
<dbReference type="AlphaFoldDB" id="A0AAE3D720"/>
<gene>
    <name evidence="3" type="ORF">LKD75_01260</name>
</gene>
<dbReference type="Gene3D" id="3.90.550.10">
    <property type="entry name" value="Spore Coat Polysaccharide Biosynthesis Protein SpsA, Chain A"/>
    <property type="match status" value="2"/>
</dbReference>
<evidence type="ECO:0000313" key="3">
    <source>
        <dbReference type="EMBL" id="MCC2118231.1"/>
    </source>
</evidence>
<feature type="domain" description="Glycosyltransferase 2-like" evidence="2">
    <location>
        <begin position="384"/>
        <end position="432"/>
    </location>
</feature>
<dbReference type="Pfam" id="PF00535">
    <property type="entry name" value="Glycos_transf_2"/>
    <property type="match status" value="3"/>
</dbReference>
<dbReference type="EMBL" id="JAJEPV010000002">
    <property type="protein sequence ID" value="MCC2118231.1"/>
    <property type="molecule type" value="Genomic_DNA"/>
</dbReference>
<name>A0AAE3D720_9FIRM</name>
<dbReference type="InterPro" id="IPR029044">
    <property type="entry name" value="Nucleotide-diphossugar_trans"/>
</dbReference>
<dbReference type="PANTHER" id="PTHR43179">
    <property type="entry name" value="RHAMNOSYLTRANSFERASE WBBL"/>
    <property type="match status" value="1"/>
</dbReference>
<comment type="caution">
    <text evidence="3">The sequence shown here is derived from an EMBL/GenBank/DDBJ whole genome shotgun (WGS) entry which is preliminary data.</text>
</comment>
<dbReference type="RefSeq" id="WP_227731964.1">
    <property type="nucleotide sequence ID" value="NZ_JAJEPV010000002.1"/>
</dbReference>
<dbReference type="CDD" id="cd04186">
    <property type="entry name" value="GT_2_like_c"/>
    <property type="match status" value="1"/>
</dbReference>
<organism evidence="3 4">
    <name type="scientific">Waltera acetigignens</name>
    <dbReference type="NCBI Taxonomy" id="2981769"/>
    <lineage>
        <taxon>Bacteria</taxon>
        <taxon>Bacillati</taxon>
        <taxon>Bacillota</taxon>
        <taxon>Clostridia</taxon>
        <taxon>Lachnospirales</taxon>
        <taxon>Lachnospiraceae</taxon>
        <taxon>Waltera</taxon>
    </lineage>
</organism>
<sequence>MSESNTEINYKEAYEREHEKCADLADKIVVLESEKEDLQFKLDRIKKNKFWKATGPARSVIHFAQRQKERLSHCGGPKDILRKIRNKSHQKSLMESYGTGSFPDAEQRKKEEETVFPYMPKISILVPLWNNKREFQIQMLDCVMNQTYQNWELCLADGSDAEHAYIEELCKEYAAKSDGRIVYKHLDHNGGISYNTNECYKLATGDYIGLFDQDDILHPSVLYAYVKEINEQGADYLYCDETTFQEDNINKMLTMHFKPDYAPDNLRANNYICHFSVFSRKLLEGEELFRTAFDGAQDHDMILRLTDRAQKIVHVPRLMYYWRSHAGSTAASIDAKPYAIEAAKGAVADHLKKHGFKHFQITSTRACATIFRIRYQILGDPKISIVIANKDHVEDLKRCITSIQKNSTWSNYEIIVVENNSTTPEIRDYYSQLLGLSGNDSYAERCKLHTVCGHDGGILHSEDGRISVVTYHGDFNYSAINNLGVSYATGDYILLLNNDTEVITANWMEEMLMYAQREDVGAVGAKLYYADKTIQHAGVVIGLGAHRTAGHTHYRIPVQNLGYMGRLCYTQNATAVTGACLLVKKSLYEQVGGLDESFVISLNDVDFCLKLRKLGLLNVWTPFAELYHYESISRGLDDQGEKAERYNKESEHFREKWKAELEAGDPYYNPNFSLDRSDYALRDPVSGR</sequence>
<proteinExistence type="predicted"/>
<evidence type="ECO:0000313" key="4">
    <source>
        <dbReference type="Proteomes" id="UP001197795"/>
    </source>
</evidence>
<evidence type="ECO:0000256" key="1">
    <source>
        <dbReference type="SAM" id="Coils"/>
    </source>
</evidence>